<sequence>MHVEQSARRVRDRDRGPPPRALADICTLSNPGALVVDAGSAPASQILKRGIQEQIEQSTPPFGRKGLQIQPSELGEDAAIQGAVHIARLAAIESALTTIK</sequence>
<dbReference type="Proteomes" id="UP001501521">
    <property type="component" value="Unassembled WGS sequence"/>
</dbReference>
<dbReference type="Gene3D" id="3.30.420.40">
    <property type="match status" value="1"/>
</dbReference>
<reference evidence="3" key="1">
    <citation type="journal article" date="2019" name="Int. J. Syst. Evol. Microbiol.">
        <title>The Global Catalogue of Microorganisms (GCM) 10K type strain sequencing project: providing services to taxonomists for standard genome sequencing and annotation.</title>
        <authorList>
            <consortium name="The Broad Institute Genomics Platform"/>
            <consortium name="The Broad Institute Genome Sequencing Center for Infectious Disease"/>
            <person name="Wu L."/>
            <person name="Ma J."/>
        </authorList>
    </citation>
    <scope>NUCLEOTIDE SEQUENCE [LARGE SCALE GENOMIC DNA]</scope>
    <source>
        <strain evidence="3">JCM 19125</strain>
    </source>
</reference>
<accession>A0ABP9FLW7</accession>
<dbReference type="SUPFAM" id="SSF53067">
    <property type="entry name" value="Actin-like ATPase domain"/>
    <property type="match status" value="1"/>
</dbReference>
<gene>
    <name evidence="2" type="ORF">GCM10025789_26930</name>
</gene>
<evidence type="ECO:0000256" key="1">
    <source>
        <dbReference type="SAM" id="MobiDB-lite"/>
    </source>
</evidence>
<evidence type="ECO:0000313" key="3">
    <source>
        <dbReference type="Proteomes" id="UP001501521"/>
    </source>
</evidence>
<name>A0ABP9FLW7_9ACTN</name>
<dbReference type="RefSeq" id="WP_386085209.1">
    <property type="nucleotide sequence ID" value="NZ_JBHTIX010000043.1"/>
</dbReference>
<feature type="region of interest" description="Disordered" evidence="1">
    <location>
        <begin position="1"/>
        <end position="21"/>
    </location>
</feature>
<evidence type="ECO:0000313" key="2">
    <source>
        <dbReference type="EMBL" id="GAA4906153.1"/>
    </source>
</evidence>
<keyword evidence="3" id="KW-1185">Reference proteome</keyword>
<proteinExistence type="predicted"/>
<dbReference type="InterPro" id="IPR043129">
    <property type="entry name" value="ATPase_NBD"/>
</dbReference>
<dbReference type="EMBL" id="BAABLV010000040">
    <property type="protein sequence ID" value="GAA4906153.1"/>
    <property type="molecule type" value="Genomic_DNA"/>
</dbReference>
<comment type="caution">
    <text evidence="2">The sequence shown here is derived from an EMBL/GenBank/DDBJ whole genome shotgun (WGS) entry which is preliminary data.</text>
</comment>
<organism evidence="2 3">
    <name type="scientific">Tessaracoccus lubricantis</name>
    <dbReference type="NCBI Taxonomy" id="545543"/>
    <lineage>
        <taxon>Bacteria</taxon>
        <taxon>Bacillati</taxon>
        <taxon>Actinomycetota</taxon>
        <taxon>Actinomycetes</taxon>
        <taxon>Propionibacteriales</taxon>
        <taxon>Propionibacteriaceae</taxon>
        <taxon>Tessaracoccus</taxon>
    </lineage>
</organism>
<feature type="compositionally biased region" description="Basic and acidic residues" evidence="1">
    <location>
        <begin position="1"/>
        <end position="17"/>
    </location>
</feature>
<protein>
    <submittedName>
        <fullName evidence="2">Uncharacterized protein</fullName>
    </submittedName>
</protein>